<evidence type="ECO:0000256" key="2">
    <source>
        <dbReference type="ARBA" id="ARBA00022980"/>
    </source>
</evidence>
<feature type="region of interest" description="Disordered" evidence="5">
    <location>
        <begin position="199"/>
        <end position="219"/>
    </location>
</feature>
<dbReference type="GO" id="GO:0005840">
    <property type="term" value="C:ribosome"/>
    <property type="evidence" value="ECO:0007669"/>
    <property type="project" value="UniProtKB-KW"/>
</dbReference>
<keyword evidence="2" id="KW-0689">Ribosomal protein</keyword>
<evidence type="ECO:0000256" key="4">
    <source>
        <dbReference type="ARBA" id="ARBA00023274"/>
    </source>
</evidence>
<evidence type="ECO:0000313" key="8">
    <source>
        <dbReference type="Proteomes" id="UP000054166"/>
    </source>
</evidence>
<protein>
    <recommendedName>
        <fullName evidence="6">Ribosomal protein/NADH dehydrogenase domain-containing protein</fullName>
    </recommendedName>
</protein>
<keyword evidence="4" id="KW-0687">Ribonucleoprotein</keyword>
<dbReference type="InterPro" id="IPR036249">
    <property type="entry name" value="Thioredoxin-like_sf"/>
</dbReference>
<evidence type="ECO:0000256" key="1">
    <source>
        <dbReference type="ARBA" id="ARBA00004173"/>
    </source>
</evidence>
<dbReference type="SMART" id="SM00916">
    <property type="entry name" value="L51_S25_CI-B8"/>
    <property type="match status" value="1"/>
</dbReference>
<comment type="subcellular location">
    <subcellularLocation>
        <location evidence="1">Mitochondrion</location>
    </subcellularLocation>
</comment>
<evidence type="ECO:0000256" key="5">
    <source>
        <dbReference type="SAM" id="MobiDB-lite"/>
    </source>
</evidence>
<dbReference type="AlphaFoldDB" id="A0A0C3FPS5"/>
<gene>
    <name evidence="7" type="ORF">PILCRDRAFT_821064</name>
</gene>
<dbReference type="GO" id="GO:1990904">
    <property type="term" value="C:ribonucleoprotein complex"/>
    <property type="evidence" value="ECO:0007669"/>
    <property type="project" value="UniProtKB-KW"/>
</dbReference>
<dbReference type="InterPro" id="IPR007741">
    <property type="entry name" value="Ribosomal_mL43/mS25/NADH_DH"/>
</dbReference>
<dbReference type="STRING" id="765440.A0A0C3FPS5"/>
<dbReference type="PANTHER" id="PTHR13274">
    <property type="entry name" value="MITOCHONDRIAL RIBOSOMAL PROTEIN S25"/>
    <property type="match status" value="1"/>
</dbReference>
<accession>A0A0C3FPS5</accession>
<dbReference type="InParanoid" id="A0A0C3FPS5"/>
<evidence type="ECO:0000313" key="7">
    <source>
        <dbReference type="EMBL" id="KIM81714.1"/>
    </source>
</evidence>
<dbReference type="GO" id="GO:0005739">
    <property type="term" value="C:mitochondrion"/>
    <property type="evidence" value="ECO:0007669"/>
    <property type="project" value="UniProtKB-SubCell"/>
</dbReference>
<sequence>MPRRPRSIPGPSRLSGILAHLTRPPRLELQSELTKLQLSYKFKNGDFGARYFVKEELPRIRYANPNLQIEVDKLNPSNPTHKTKQPLMVLEFENSPPKTLPLSQKWSTQILTELMSIAGSPSIWPKWVEDRTSRGESVYVDRFGNGRGKEGYVKRQGVWRISMRPKVQLVKKKEMAKEMTEEMTEEKAENGDKLMEMLGLSPTPIETGPPKTGVAAALP</sequence>
<keyword evidence="8" id="KW-1185">Reference proteome</keyword>
<dbReference type="Proteomes" id="UP000054166">
    <property type="component" value="Unassembled WGS sequence"/>
</dbReference>
<dbReference type="GO" id="GO:0003735">
    <property type="term" value="F:structural constituent of ribosome"/>
    <property type="evidence" value="ECO:0007669"/>
    <property type="project" value="InterPro"/>
</dbReference>
<evidence type="ECO:0000256" key="3">
    <source>
        <dbReference type="ARBA" id="ARBA00023128"/>
    </source>
</evidence>
<dbReference type="PANTHER" id="PTHR13274:SF2">
    <property type="entry name" value="SMALL RIBOSOMAL SUBUNIT PROTEIN MS25"/>
    <property type="match status" value="1"/>
</dbReference>
<name>A0A0C3FPS5_PILCF</name>
<proteinExistence type="predicted"/>
<reference evidence="8" key="2">
    <citation type="submission" date="2015-01" db="EMBL/GenBank/DDBJ databases">
        <title>Evolutionary Origins and Diversification of the Mycorrhizal Mutualists.</title>
        <authorList>
            <consortium name="DOE Joint Genome Institute"/>
            <consortium name="Mycorrhizal Genomics Consortium"/>
            <person name="Kohler A."/>
            <person name="Kuo A."/>
            <person name="Nagy L.G."/>
            <person name="Floudas D."/>
            <person name="Copeland A."/>
            <person name="Barry K.W."/>
            <person name="Cichocki N."/>
            <person name="Veneault-Fourrey C."/>
            <person name="LaButti K."/>
            <person name="Lindquist E.A."/>
            <person name="Lipzen A."/>
            <person name="Lundell T."/>
            <person name="Morin E."/>
            <person name="Murat C."/>
            <person name="Riley R."/>
            <person name="Ohm R."/>
            <person name="Sun H."/>
            <person name="Tunlid A."/>
            <person name="Henrissat B."/>
            <person name="Grigoriev I.V."/>
            <person name="Hibbett D.S."/>
            <person name="Martin F."/>
        </authorList>
    </citation>
    <scope>NUCLEOTIDE SEQUENCE [LARGE SCALE GENOMIC DNA]</scope>
    <source>
        <strain evidence="8">F 1598</strain>
    </source>
</reference>
<dbReference type="SUPFAM" id="SSF52833">
    <property type="entry name" value="Thioredoxin-like"/>
    <property type="match status" value="1"/>
</dbReference>
<reference evidence="7 8" key="1">
    <citation type="submission" date="2014-04" db="EMBL/GenBank/DDBJ databases">
        <authorList>
            <consortium name="DOE Joint Genome Institute"/>
            <person name="Kuo A."/>
            <person name="Tarkka M."/>
            <person name="Buscot F."/>
            <person name="Kohler A."/>
            <person name="Nagy L.G."/>
            <person name="Floudas D."/>
            <person name="Copeland A."/>
            <person name="Barry K.W."/>
            <person name="Cichocki N."/>
            <person name="Veneault-Fourrey C."/>
            <person name="LaButti K."/>
            <person name="Lindquist E.A."/>
            <person name="Lipzen A."/>
            <person name="Lundell T."/>
            <person name="Morin E."/>
            <person name="Murat C."/>
            <person name="Sun H."/>
            <person name="Tunlid A."/>
            <person name="Henrissat B."/>
            <person name="Grigoriev I.V."/>
            <person name="Hibbett D.S."/>
            <person name="Martin F."/>
            <person name="Nordberg H.P."/>
            <person name="Cantor M.N."/>
            <person name="Hua S.X."/>
        </authorList>
    </citation>
    <scope>NUCLEOTIDE SEQUENCE [LARGE SCALE GENOMIC DNA]</scope>
    <source>
        <strain evidence="7 8">F 1598</strain>
    </source>
</reference>
<dbReference type="EMBL" id="KN832997">
    <property type="protein sequence ID" value="KIM81714.1"/>
    <property type="molecule type" value="Genomic_DNA"/>
</dbReference>
<dbReference type="InterPro" id="IPR040049">
    <property type="entry name" value="Ribosomal_mS25/mL61"/>
</dbReference>
<dbReference type="HOGENOM" id="CLU_1261960_0_0_1"/>
<feature type="domain" description="Ribosomal protein/NADH dehydrogenase" evidence="6">
    <location>
        <begin position="41"/>
        <end position="121"/>
    </location>
</feature>
<dbReference type="Gene3D" id="3.40.30.10">
    <property type="entry name" value="Glutaredoxin"/>
    <property type="match status" value="1"/>
</dbReference>
<keyword evidence="3" id="KW-0496">Mitochondrion</keyword>
<evidence type="ECO:0000259" key="6">
    <source>
        <dbReference type="SMART" id="SM00916"/>
    </source>
</evidence>
<dbReference type="OrthoDB" id="1696305at2759"/>
<organism evidence="7 8">
    <name type="scientific">Piloderma croceum (strain F 1598)</name>
    <dbReference type="NCBI Taxonomy" id="765440"/>
    <lineage>
        <taxon>Eukaryota</taxon>
        <taxon>Fungi</taxon>
        <taxon>Dikarya</taxon>
        <taxon>Basidiomycota</taxon>
        <taxon>Agaricomycotina</taxon>
        <taxon>Agaricomycetes</taxon>
        <taxon>Agaricomycetidae</taxon>
        <taxon>Atheliales</taxon>
        <taxon>Atheliaceae</taxon>
        <taxon>Piloderma</taxon>
    </lineage>
</organism>